<dbReference type="RefSeq" id="WP_008852777.1">
    <property type="nucleotide sequence ID" value="NZ_AGQV01000013.1"/>
</dbReference>
<evidence type="ECO:0000256" key="1">
    <source>
        <dbReference type="SAM" id="MobiDB-lite"/>
    </source>
</evidence>
<dbReference type="STRING" id="1088869.GMO_26360"/>
<sequence length="207" mass="21207">MSDARFDAVSLLNRTAHTVFGIVSAVDPVNHAVRVRLQPDDVETGWLPDMGGVQAGDLRLSCPSAPGTHVVLQPLEGDGEHLVVTGAVYDTVVTAPVSPWTGRVAQPGEMLVRAGCGAPPVTPGQLPGGPSGNGDWWHVGPDDVAVGAGNARMVIQNDEIRLSVGGGALVLGPSGLTVTGGDVRTDQHSLNDHVPVLGTEKTEGPTG</sequence>
<gene>
    <name evidence="2" type="ORF">GMO_26360</name>
</gene>
<dbReference type="InterPro" id="IPR037026">
    <property type="entry name" value="Vgr_OB-fold_dom_sf"/>
</dbReference>
<dbReference type="Proteomes" id="UP000004949">
    <property type="component" value="Unassembled WGS sequence"/>
</dbReference>
<reference evidence="2 3" key="1">
    <citation type="submission" date="2011-10" db="EMBL/GenBank/DDBJ databases">
        <title>Genome sequence of Gluconobacter morbifer G707, isolated from Drosophila gut.</title>
        <authorList>
            <person name="Lee W.-J."/>
            <person name="Kim E.-K."/>
        </authorList>
    </citation>
    <scope>NUCLEOTIDE SEQUENCE [LARGE SCALE GENOMIC DNA]</scope>
    <source>
        <strain evidence="2 3">G707</strain>
    </source>
</reference>
<name>G6XMB8_9PROT</name>
<dbReference type="Gene3D" id="2.40.50.230">
    <property type="entry name" value="Gp5 N-terminal domain"/>
    <property type="match status" value="1"/>
</dbReference>
<evidence type="ECO:0000313" key="2">
    <source>
        <dbReference type="EMBL" id="EHH67016.1"/>
    </source>
</evidence>
<dbReference type="PATRIC" id="fig|1088869.3.peg.2628"/>
<dbReference type="AlphaFoldDB" id="G6XMB8"/>
<evidence type="ECO:0000313" key="3">
    <source>
        <dbReference type="Proteomes" id="UP000004949"/>
    </source>
</evidence>
<dbReference type="OrthoDB" id="7269272at2"/>
<accession>G6XMB8</accession>
<protein>
    <submittedName>
        <fullName evidence="2">Phage-related baseplate assembly protein</fullName>
    </submittedName>
</protein>
<keyword evidence="3" id="KW-1185">Reference proteome</keyword>
<organism evidence="2 3">
    <name type="scientific">Gluconobacter morbifer G707</name>
    <dbReference type="NCBI Taxonomy" id="1088869"/>
    <lineage>
        <taxon>Bacteria</taxon>
        <taxon>Pseudomonadati</taxon>
        <taxon>Pseudomonadota</taxon>
        <taxon>Alphaproteobacteria</taxon>
        <taxon>Acetobacterales</taxon>
        <taxon>Acetobacteraceae</taxon>
        <taxon>Gluconobacter</taxon>
    </lineage>
</organism>
<dbReference type="EMBL" id="AGQV01000013">
    <property type="protein sequence ID" value="EHH67016.1"/>
    <property type="molecule type" value="Genomic_DNA"/>
</dbReference>
<comment type="caution">
    <text evidence="2">The sequence shown here is derived from an EMBL/GenBank/DDBJ whole genome shotgun (WGS) entry which is preliminary data.</text>
</comment>
<proteinExistence type="predicted"/>
<dbReference type="eggNOG" id="COG4540">
    <property type="taxonomic scope" value="Bacteria"/>
</dbReference>
<feature type="region of interest" description="Disordered" evidence="1">
    <location>
        <begin position="184"/>
        <end position="207"/>
    </location>
</feature>